<proteinExistence type="predicted"/>
<name>A0A6M3L986_9ZZZZ</name>
<sequence>MKIILQVNRNIDTPEQFIDYYKDMTKALIVQGQKLHIPNSILGKLTISASIAFLKAFLKDPSKKNMMNKFSQAYDLMKMLDDNFGQEEDNGNFK</sequence>
<evidence type="ECO:0000313" key="1">
    <source>
        <dbReference type="EMBL" id="QJA69083.1"/>
    </source>
</evidence>
<gene>
    <name evidence="1" type="ORF">MM415A05076_0003</name>
    <name evidence="2" type="ORF">MM415B03499_0009</name>
</gene>
<protein>
    <submittedName>
        <fullName evidence="2">Uncharacterized protein</fullName>
    </submittedName>
</protein>
<dbReference type="EMBL" id="MT142954">
    <property type="protein sequence ID" value="QJA91013.1"/>
    <property type="molecule type" value="Genomic_DNA"/>
</dbReference>
<evidence type="ECO:0000313" key="2">
    <source>
        <dbReference type="EMBL" id="QJA91013.1"/>
    </source>
</evidence>
<dbReference type="AlphaFoldDB" id="A0A6M3L986"/>
<dbReference type="EMBL" id="MT141676">
    <property type="protein sequence ID" value="QJA69083.1"/>
    <property type="molecule type" value="Genomic_DNA"/>
</dbReference>
<accession>A0A6M3L986</accession>
<reference evidence="2" key="1">
    <citation type="submission" date="2020-03" db="EMBL/GenBank/DDBJ databases">
        <title>The deep terrestrial virosphere.</title>
        <authorList>
            <person name="Holmfeldt K."/>
            <person name="Nilsson E."/>
            <person name="Simone D."/>
            <person name="Lopez-Fernandez M."/>
            <person name="Wu X."/>
            <person name="de Brujin I."/>
            <person name="Lundin D."/>
            <person name="Andersson A."/>
            <person name="Bertilsson S."/>
            <person name="Dopson M."/>
        </authorList>
    </citation>
    <scope>NUCLEOTIDE SEQUENCE</scope>
    <source>
        <strain evidence="1">MM415A05076</strain>
        <strain evidence="2">MM415B03499</strain>
    </source>
</reference>
<organism evidence="2">
    <name type="scientific">viral metagenome</name>
    <dbReference type="NCBI Taxonomy" id="1070528"/>
    <lineage>
        <taxon>unclassified sequences</taxon>
        <taxon>metagenomes</taxon>
        <taxon>organismal metagenomes</taxon>
    </lineage>
</organism>